<proteinExistence type="predicted"/>
<comment type="caution">
    <text evidence="1">The sequence shown here is derived from an EMBL/GenBank/DDBJ whole genome shotgun (WGS) entry which is preliminary data.</text>
</comment>
<accession>A0ACC1MBH0</accession>
<keyword evidence="2" id="KW-1185">Reference proteome</keyword>
<dbReference type="Proteomes" id="UP001143910">
    <property type="component" value="Unassembled WGS sequence"/>
</dbReference>
<sequence length="148" mass="16497">MGNPDLERHNPVPDPRYRRRQRRQDLGTACTVAAIAVTILVTIGFWSITADGTIIRSLHRLLFTWIGGGANTLEFADPFLHSVGGSGDSDQEKTYRCAIDNLHKNTSFLHGVQGIATQEFLQRRDILARVLDDEGIDAFIVEPGFTFE</sequence>
<organism evidence="1 2">
    <name type="scientific">Zarea fungicola</name>
    <dbReference type="NCBI Taxonomy" id="93591"/>
    <lineage>
        <taxon>Eukaryota</taxon>
        <taxon>Fungi</taxon>
        <taxon>Dikarya</taxon>
        <taxon>Ascomycota</taxon>
        <taxon>Pezizomycotina</taxon>
        <taxon>Sordariomycetes</taxon>
        <taxon>Hypocreomycetidae</taxon>
        <taxon>Hypocreales</taxon>
        <taxon>Cordycipitaceae</taxon>
        <taxon>Zarea</taxon>
    </lineage>
</organism>
<evidence type="ECO:0000313" key="2">
    <source>
        <dbReference type="Proteomes" id="UP001143910"/>
    </source>
</evidence>
<evidence type="ECO:0000313" key="1">
    <source>
        <dbReference type="EMBL" id="KAJ2955876.1"/>
    </source>
</evidence>
<reference evidence="1" key="1">
    <citation type="submission" date="2022-08" db="EMBL/GenBank/DDBJ databases">
        <title>Genome Sequence of Lecanicillium fungicola.</title>
        <authorList>
            <person name="Buettner E."/>
        </authorList>
    </citation>
    <scope>NUCLEOTIDE SEQUENCE</scope>
    <source>
        <strain evidence="1">Babe33</strain>
    </source>
</reference>
<protein>
    <submittedName>
        <fullName evidence="1">Uncharacterized protein</fullName>
    </submittedName>
</protein>
<gene>
    <name evidence="1" type="ORF">NQ176_g11363</name>
</gene>
<name>A0ACC1MBH0_9HYPO</name>
<dbReference type="EMBL" id="JANJQO010003811">
    <property type="protein sequence ID" value="KAJ2955876.1"/>
    <property type="molecule type" value="Genomic_DNA"/>
</dbReference>